<dbReference type="PATRIC" id="fig|172044.3.peg.3356"/>
<dbReference type="EMBL" id="LDTF01000009">
    <property type="protein sequence ID" value="KTW00679.1"/>
    <property type="molecule type" value="Genomic_DNA"/>
</dbReference>
<organism evidence="1 2">
    <name type="scientific">Sphingomonas yabuuchiae</name>
    <dbReference type="NCBI Taxonomy" id="172044"/>
    <lineage>
        <taxon>Bacteria</taxon>
        <taxon>Pseudomonadati</taxon>
        <taxon>Pseudomonadota</taxon>
        <taxon>Alphaproteobacteria</taxon>
        <taxon>Sphingomonadales</taxon>
        <taxon>Sphingomonadaceae</taxon>
        <taxon>Sphingomonas</taxon>
    </lineage>
</organism>
<name>A0A147IY05_9SPHN</name>
<proteinExistence type="predicted"/>
<reference evidence="1 2" key="1">
    <citation type="journal article" date="2016" name="Front. Microbiol.">
        <title>Genomic Resource of Rice Seed Associated Bacteria.</title>
        <authorList>
            <person name="Midha S."/>
            <person name="Bansal K."/>
            <person name="Sharma S."/>
            <person name="Kumar N."/>
            <person name="Patil P.P."/>
            <person name="Chaudhry V."/>
            <person name="Patil P.B."/>
        </authorList>
    </citation>
    <scope>NUCLEOTIDE SEQUENCE [LARGE SCALE GENOMIC DNA]</scope>
    <source>
        <strain evidence="1 2">NS355</strain>
    </source>
</reference>
<evidence type="ECO:0000313" key="2">
    <source>
        <dbReference type="Proteomes" id="UP000073923"/>
    </source>
</evidence>
<accession>A0A147IY05</accession>
<dbReference type="Proteomes" id="UP000073923">
    <property type="component" value="Unassembled WGS sequence"/>
</dbReference>
<dbReference type="AlphaFoldDB" id="A0A147IY05"/>
<evidence type="ECO:0000313" key="1">
    <source>
        <dbReference type="EMBL" id="KTW00679.1"/>
    </source>
</evidence>
<comment type="caution">
    <text evidence="1">The sequence shown here is derived from an EMBL/GenBank/DDBJ whole genome shotgun (WGS) entry which is preliminary data.</text>
</comment>
<dbReference type="RefSeq" id="WP_058744395.1">
    <property type="nucleotide sequence ID" value="NZ_LDTF01000009.1"/>
</dbReference>
<gene>
    <name evidence="1" type="ORF">NS355_03405</name>
</gene>
<sequence>MPVIAMLEIESGSPDLWPAEFADSLGYASCARVRETLCLAAIDHGAADIRESLTTYTKRSAVGAAEIWTAFPEYRWEYFVKIERMTPGGPARGEIRLGDVVNGDRLTEMTLTLYDQPGVGGPPPNPTARETISVSKTDLGAFAFLLDTGIPQPVTPSQIESVKGKELYFCRIFSIVGLPDPEIVPGLRFLTMREFLATDCLQLIATHHARQAANVERFSSAGTKIPSFQITLPPDASGIFLADLSIMSKSYADALVSRLLAAVALTSGVSGQITLQMNIEDDRYSSHARSEQWGRPYQTGAGVWQNVAWADNPVLRTLITLIARSTESKFVAGKEDYRLLAIDTVEDSRRPGVAVLQLAQLWMAIERLLSFKNETTVQLALALSALSPAAERVAAFDALKKSYNLRSQIVHGYAFRRDDSINAELQQHAQTFRELLALALDPMMTNGDSLRAAMVAHVLSGEASPMTAKPALP</sequence>
<protein>
    <submittedName>
        <fullName evidence="1">Uncharacterized protein</fullName>
    </submittedName>
</protein>